<proteinExistence type="predicted"/>
<dbReference type="InterPro" id="IPR041496">
    <property type="entry name" value="YitH/HolE_GNAT"/>
</dbReference>
<dbReference type="PROSITE" id="PS51186">
    <property type="entry name" value="GNAT"/>
    <property type="match status" value="1"/>
</dbReference>
<evidence type="ECO:0000313" key="2">
    <source>
        <dbReference type="EMBL" id="AEW04370.1"/>
    </source>
</evidence>
<dbReference type="STRING" id="679936.Sulac_0867"/>
<sequence>MNTYTLEALGPEDIPALVDLSAAIGWDYDAREIGTLEAVGRLFGHKTRDRHLVSSAAIVPYSHAFAFLGMVMVHPDHRQRGLGTMVTQAALAVQPPGHPVALVSTPSGQGLYQKIGFQQISTVHKYVRSSSKVHDDLTIRPPESPLGLKRMEEHDLPAITALDAAAFGVRRQEFLRHRWLQSATAWILTDGIYVRGYAFGIEGPANWILGPVVAPTDAAATQLVAKVAVMTSNPMRIDVPDEHAEWAIKTLPPLGFKKVAQPPLMTYQGALLPPRRGLYALAAQVFG</sequence>
<dbReference type="Proteomes" id="UP000005439">
    <property type="component" value="Chromosome"/>
</dbReference>
<dbReference type="PANTHER" id="PTHR47237">
    <property type="entry name" value="SLL0310 PROTEIN"/>
    <property type="match status" value="1"/>
</dbReference>
<keyword evidence="3" id="KW-1185">Reference proteome</keyword>
<dbReference type="CDD" id="cd04301">
    <property type="entry name" value="NAT_SF"/>
    <property type="match status" value="1"/>
</dbReference>
<dbReference type="EMBL" id="CP003179">
    <property type="protein sequence ID" value="AEW04370.1"/>
    <property type="molecule type" value="Genomic_DNA"/>
</dbReference>
<accession>G8TS44</accession>
<dbReference type="GO" id="GO:0016747">
    <property type="term" value="F:acyltransferase activity, transferring groups other than amino-acyl groups"/>
    <property type="evidence" value="ECO:0007669"/>
    <property type="project" value="InterPro"/>
</dbReference>
<dbReference type="InterPro" id="IPR016181">
    <property type="entry name" value="Acyl_CoA_acyltransferase"/>
</dbReference>
<dbReference type="Pfam" id="PF13508">
    <property type="entry name" value="Acetyltransf_7"/>
    <property type="match status" value="1"/>
</dbReference>
<dbReference type="HOGENOM" id="CLU_063450_2_0_9"/>
<dbReference type="Pfam" id="PF18014">
    <property type="entry name" value="Acetyltransf_18"/>
    <property type="match status" value="1"/>
</dbReference>
<evidence type="ECO:0000313" key="3">
    <source>
        <dbReference type="Proteomes" id="UP000005439"/>
    </source>
</evidence>
<dbReference type="Gene3D" id="3.40.630.30">
    <property type="match status" value="1"/>
</dbReference>
<dbReference type="SUPFAM" id="SSF55729">
    <property type="entry name" value="Acyl-CoA N-acyltransferases (Nat)"/>
    <property type="match status" value="1"/>
</dbReference>
<gene>
    <name evidence="2" type="ordered locus">Sulac_0867</name>
</gene>
<dbReference type="PANTHER" id="PTHR47237:SF2">
    <property type="entry name" value="BLL4206 PROTEIN"/>
    <property type="match status" value="1"/>
</dbReference>
<dbReference type="PATRIC" id="fig|679936.5.peg.919"/>
<reference evidence="3" key="1">
    <citation type="submission" date="2011-12" db="EMBL/GenBank/DDBJ databases">
        <title>The complete genome of chromosome of Sulfobacillus acidophilus DSM 10332.</title>
        <authorList>
            <person name="Lucas S."/>
            <person name="Han J."/>
            <person name="Lapidus A."/>
            <person name="Bruce D."/>
            <person name="Goodwin L."/>
            <person name="Pitluck S."/>
            <person name="Peters L."/>
            <person name="Kyrpides N."/>
            <person name="Mavromatis K."/>
            <person name="Ivanova N."/>
            <person name="Mikhailova N."/>
            <person name="Chertkov O."/>
            <person name="Saunders E."/>
            <person name="Detter J.C."/>
            <person name="Tapia R."/>
            <person name="Han C."/>
            <person name="Land M."/>
            <person name="Hauser L."/>
            <person name="Markowitz V."/>
            <person name="Cheng J.-F."/>
            <person name="Hugenholtz P."/>
            <person name="Woyke T."/>
            <person name="Wu D."/>
            <person name="Pukall R."/>
            <person name="Gehrich-Schroeter G."/>
            <person name="Schneider S."/>
            <person name="Klenk H.-P."/>
            <person name="Eisen J.A."/>
        </authorList>
    </citation>
    <scope>NUCLEOTIDE SEQUENCE [LARGE SCALE GENOMIC DNA]</scope>
    <source>
        <strain evidence="3">ATCC 700253 / DSM 10332 / NAL</strain>
    </source>
</reference>
<dbReference type="InterPro" id="IPR052729">
    <property type="entry name" value="Acyl/Acetyltrans_Enzymes"/>
</dbReference>
<feature type="domain" description="N-acetyltransferase" evidence="1">
    <location>
        <begin position="4"/>
        <end position="140"/>
    </location>
</feature>
<name>G8TS44_SULAD</name>
<dbReference type="InterPro" id="IPR000182">
    <property type="entry name" value="GNAT_dom"/>
</dbReference>
<dbReference type="Gene3D" id="3.40.630.90">
    <property type="match status" value="1"/>
</dbReference>
<dbReference type="KEGG" id="sap:Sulac_0867"/>
<protein>
    <submittedName>
        <fullName evidence="2">GCN5-related N-acetyltransferase</fullName>
    </submittedName>
</protein>
<evidence type="ECO:0000259" key="1">
    <source>
        <dbReference type="PROSITE" id="PS51186"/>
    </source>
</evidence>
<organism evidence="2 3">
    <name type="scientific">Sulfobacillus acidophilus (strain ATCC 700253 / DSM 10332 / NAL)</name>
    <dbReference type="NCBI Taxonomy" id="679936"/>
    <lineage>
        <taxon>Bacteria</taxon>
        <taxon>Bacillati</taxon>
        <taxon>Bacillota</taxon>
        <taxon>Clostridia</taxon>
        <taxon>Eubacteriales</taxon>
        <taxon>Clostridiales Family XVII. Incertae Sedis</taxon>
        <taxon>Sulfobacillus</taxon>
    </lineage>
</organism>
<dbReference type="AlphaFoldDB" id="G8TS44"/>
<reference evidence="2 3" key="2">
    <citation type="journal article" date="2012" name="Stand. Genomic Sci.">
        <title>Complete genome sequence of the moderately thermophilic mineral-sulfide-oxidizing firmicute Sulfobacillus acidophilus type strain (NAL(T)).</title>
        <authorList>
            <person name="Anderson I."/>
            <person name="Chertkov O."/>
            <person name="Chen A."/>
            <person name="Saunders E."/>
            <person name="Lapidus A."/>
            <person name="Nolan M."/>
            <person name="Lucas S."/>
            <person name="Hammon N."/>
            <person name="Deshpande S."/>
            <person name="Cheng J.F."/>
            <person name="Han C."/>
            <person name="Tapia R."/>
            <person name="Goodwin L.A."/>
            <person name="Pitluck S."/>
            <person name="Liolios K."/>
            <person name="Pagani I."/>
            <person name="Ivanova N."/>
            <person name="Mikhailova N."/>
            <person name="Pati A."/>
            <person name="Palaniappan K."/>
            <person name="Land M."/>
            <person name="Pan C."/>
            <person name="Rohde M."/>
            <person name="Pukall R."/>
            <person name="Goker M."/>
            <person name="Detter J.C."/>
            <person name="Woyke T."/>
            <person name="Bristow J."/>
            <person name="Eisen J.A."/>
            <person name="Markowitz V."/>
            <person name="Hugenholtz P."/>
            <person name="Kyrpides N.C."/>
            <person name="Klenk H.P."/>
            <person name="Mavromatis K."/>
        </authorList>
    </citation>
    <scope>NUCLEOTIDE SEQUENCE [LARGE SCALE GENOMIC DNA]</scope>
    <source>
        <strain evidence="3">ATCC 700253 / DSM 10332 / NAL</strain>
    </source>
</reference>